<dbReference type="EMBL" id="WPNZ01000020">
    <property type="protein sequence ID" value="MVO88900.1"/>
    <property type="molecule type" value="Genomic_DNA"/>
</dbReference>
<evidence type="ECO:0000313" key="2">
    <source>
        <dbReference type="EMBL" id="MVO88900.1"/>
    </source>
</evidence>
<dbReference type="RefSeq" id="WP_157168252.1">
    <property type="nucleotide sequence ID" value="NZ_WPNZ01000020.1"/>
</dbReference>
<gene>
    <name evidence="2" type="ORF">GPA10_30130</name>
</gene>
<reference evidence="2 3" key="1">
    <citation type="submission" date="2019-11" db="EMBL/GenBank/DDBJ databases">
        <title>Streptomyces typhae sp. nov., a novel endophytic actinomycete isolated from the root of cattail pollen (Typha angustifolia L.).</title>
        <authorList>
            <person name="Peng C."/>
        </authorList>
    </citation>
    <scope>NUCLEOTIDE SEQUENCE [LARGE SCALE GENOMIC DNA]</scope>
    <source>
        <strain evidence="3">p1417</strain>
    </source>
</reference>
<evidence type="ECO:0000313" key="3">
    <source>
        <dbReference type="Proteomes" id="UP000483802"/>
    </source>
</evidence>
<evidence type="ECO:0000256" key="1">
    <source>
        <dbReference type="SAM" id="MobiDB-lite"/>
    </source>
</evidence>
<comment type="caution">
    <text evidence="2">The sequence shown here is derived from an EMBL/GenBank/DDBJ whole genome shotgun (WGS) entry which is preliminary data.</text>
</comment>
<accession>A0A6L6X5J2</accession>
<feature type="region of interest" description="Disordered" evidence="1">
    <location>
        <begin position="1"/>
        <end position="54"/>
    </location>
</feature>
<name>A0A6L6X5J2_9ACTN</name>
<sequence>MSAPSSAPTSPSAAPAGPSTAPGSPGSPGSPAGSSDQEHDQAQAQTRPQSPAARLRADLRARLAPRTRLLTRLLTRLPRWSTLPACAALGALAGGTYGLLQTPEYTATSYVVAVPQSRTDPATALGFAQAYGKVATQLAVLGDAQVAARVSPGELQSRVKVATSPDAPMISVAASATRPDDAATLANAVSRALTTSANHTKNSTQVKLLPFSRAVEPTAPSTLSAPVSTLVGLCAGGLLGGLVLLVRPRGGARPAPGAAVPGPASAEVRGGA</sequence>
<feature type="compositionally biased region" description="Low complexity" evidence="1">
    <location>
        <begin position="1"/>
        <end position="35"/>
    </location>
</feature>
<keyword evidence="3" id="KW-1185">Reference proteome</keyword>
<feature type="region of interest" description="Disordered" evidence="1">
    <location>
        <begin position="251"/>
        <end position="272"/>
    </location>
</feature>
<feature type="compositionally biased region" description="Low complexity" evidence="1">
    <location>
        <begin position="251"/>
        <end position="264"/>
    </location>
</feature>
<organism evidence="2 3">
    <name type="scientific">Streptomyces typhae</name>
    <dbReference type="NCBI Taxonomy" id="2681492"/>
    <lineage>
        <taxon>Bacteria</taxon>
        <taxon>Bacillati</taxon>
        <taxon>Actinomycetota</taxon>
        <taxon>Actinomycetes</taxon>
        <taxon>Kitasatosporales</taxon>
        <taxon>Streptomycetaceae</taxon>
        <taxon>Streptomyces</taxon>
    </lineage>
</organism>
<proteinExistence type="predicted"/>
<dbReference type="Proteomes" id="UP000483802">
    <property type="component" value="Unassembled WGS sequence"/>
</dbReference>
<protein>
    <submittedName>
        <fullName evidence="2">Lipopolysaccharide biosynthesis protein</fullName>
    </submittedName>
</protein>
<dbReference type="AlphaFoldDB" id="A0A6L6X5J2"/>